<dbReference type="FunFam" id="3.40.50.280:FF:000003">
    <property type="entry name" value="Dimethylamine methyltransferase corrinoid protein"/>
    <property type="match status" value="1"/>
</dbReference>
<evidence type="ECO:0000259" key="4">
    <source>
        <dbReference type="PROSITE" id="PS51332"/>
    </source>
</evidence>
<proteinExistence type="inferred from homology"/>
<dbReference type="PROSITE" id="PS51332">
    <property type="entry name" value="B12_BINDING"/>
    <property type="match status" value="1"/>
</dbReference>
<gene>
    <name evidence="6" type="ordered locus">Acear_0439</name>
</gene>
<dbReference type="Pfam" id="PF02607">
    <property type="entry name" value="B12-binding_2"/>
    <property type="match status" value="1"/>
</dbReference>
<dbReference type="PROSITE" id="PS51337">
    <property type="entry name" value="B12_BINDING_NTER"/>
    <property type="match status" value="1"/>
</dbReference>
<evidence type="ECO:0000256" key="2">
    <source>
        <dbReference type="ARBA" id="ARBA00022723"/>
    </source>
</evidence>
<keyword evidence="7" id="KW-1185">Reference proteome</keyword>
<dbReference type="SUPFAM" id="SSF52242">
    <property type="entry name" value="Cobalamin (vitamin B12)-binding domain"/>
    <property type="match status" value="1"/>
</dbReference>
<keyword evidence="2" id="KW-0479">Metal-binding</keyword>
<dbReference type="STRING" id="574087.Acear_0439"/>
<dbReference type="HOGENOM" id="CLU_082102_2_0_9"/>
<evidence type="ECO:0000313" key="6">
    <source>
        <dbReference type="EMBL" id="ADL11985.1"/>
    </source>
</evidence>
<dbReference type="CDD" id="cd02070">
    <property type="entry name" value="corrinoid_protein_B12-BD"/>
    <property type="match status" value="1"/>
</dbReference>
<evidence type="ECO:0000256" key="1">
    <source>
        <dbReference type="ARBA" id="ARBA00010854"/>
    </source>
</evidence>
<dbReference type="GO" id="GO:0015948">
    <property type="term" value="P:methanogenesis"/>
    <property type="evidence" value="ECO:0007669"/>
    <property type="project" value="InterPro"/>
</dbReference>
<name>D9QUS6_ACEAZ</name>
<dbReference type="InterPro" id="IPR006158">
    <property type="entry name" value="Cobalamin-bd"/>
</dbReference>
<dbReference type="Pfam" id="PF02310">
    <property type="entry name" value="B12-binding"/>
    <property type="match status" value="1"/>
</dbReference>
<organism evidence="6 7">
    <name type="scientific">Acetohalobium arabaticum (strain ATCC 49924 / DSM 5501 / Z-7288)</name>
    <dbReference type="NCBI Taxonomy" id="574087"/>
    <lineage>
        <taxon>Bacteria</taxon>
        <taxon>Bacillati</taxon>
        <taxon>Bacillota</taxon>
        <taxon>Clostridia</taxon>
        <taxon>Halanaerobiales</taxon>
        <taxon>Halobacteroidaceae</taxon>
        <taxon>Acetohalobium</taxon>
    </lineage>
</organism>
<dbReference type="GO" id="GO:0046653">
    <property type="term" value="P:tetrahydrofolate metabolic process"/>
    <property type="evidence" value="ECO:0007669"/>
    <property type="project" value="TreeGrafter"/>
</dbReference>
<dbReference type="GO" id="GO:0031419">
    <property type="term" value="F:cobalamin binding"/>
    <property type="evidence" value="ECO:0007669"/>
    <property type="project" value="InterPro"/>
</dbReference>
<dbReference type="GO" id="GO:0050667">
    <property type="term" value="P:homocysteine metabolic process"/>
    <property type="evidence" value="ECO:0007669"/>
    <property type="project" value="TreeGrafter"/>
</dbReference>
<protein>
    <submittedName>
        <fullName evidence="6">Cobalamin B12-binding domain protein</fullName>
    </submittedName>
</protein>
<dbReference type="RefSeq" id="WP_013277431.1">
    <property type="nucleotide sequence ID" value="NC_014378.1"/>
</dbReference>
<dbReference type="KEGG" id="aar:Acear_0439"/>
<dbReference type="GO" id="GO:0008705">
    <property type="term" value="F:methionine synthase activity"/>
    <property type="evidence" value="ECO:0007669"/>
    <property type="project" value="TreeGrafter"/>
</dbReference>
<dbReference type="PANTHER" id="PTHR45833">
    <property type="entry name" value="METHIONINE SYNTHASE"/>
    <property type="match status" value="1"/>
</dbReference>
<keyword evidence="3" id="KW-0170">Cobalt</keyword>
<evidence type="ECO:0000313" key="7">
    <source>
        <dbReference type="Proteomes" id="UP000001661"/>
    </source>
</evidence>
<dbReference type="InterPro" id="IPR036724">
    <property type="entry name" value="Cobalamin-bd_sf"/>
</dbReference>
<dbReference type="OrthoDB" id="9783599at2"/>
<accession>D9QUS6</accession>
<feature type="domain" description="B12-binding N-terminal" evidence="5">
    <location>
        <begin position="1"/>
        <end position="88"/>
    </location>
</feature>
<dbReference type="PANTHER" id="PTHR45833:SF1">
    <property type="entry name" value="METHIONINE SYNTHASE"/>
    <property type="match status" value="1"/>
</dbReference>
<dbReference type="Gene3D" id="1.10.1240.10">
    <property type="entry name" value="Methionine synthase domain"/>
    <property type="match status" value="1"/>
</dbReference>
<dbReference type="InterPro" id="IPR003759">
    <property type="entry name" value="Cbl-bd_cap"/>
</dbReference>
<dbReference type="eggNOG" id="COG5012">
    <property type="taxonomic scope" value="Bacteria"/>
</dbReference>
<dbReference type="EMBL" id="CP002105">
    <property type="protein sequence ID" value="ADL11985.1"/>
    <property type="molecule type" value="Genomic_DNA"/>
</dbReference>
<sequence length="217" mass="23629">MTEFEAISNHIINGNEDKVAELTQKAIDEGLEPNDIIQKGLINGMNQVSQKFKDEDMFVPEVMISAQAMKTGIELVNPLLTKEETSLKGRVLLGTVAGDLHNIGKNLVRIMMESAGFEVIDLGTDVEPKEFAEAVKEYKPDILGMSALLTTTIQQMQKTMGALKKEELRDSVKIMVGGGPVTPDFAEEINADFWAQDAVAAKSAALELVESSPPPKL</sequence>
<dbReference type="AlphaFoldDB" id="D9QUS6"/>
<comment type="similarity">
    <text evidence="1">Belongs to the methylamine corrinoid protein family.</text>
</comment>
<dbReference type="Gene3D" id="3.40.50.280">
    <property type="entry name" value="Cobalamin-binding domain"/>
    <property type="match status" value="1"/>
</dbReference>
<dbReference type="InterPro" id="IPR012741">
    <property type="entry name" value="Corrinoid_p"/>
</dbReference>
<dbReference type="GO" id="GO:0050897">
    <property type="term" value="F:cobalt ion binding"/>
    <property type="evidence" value="ECO:0007669"/>
    <property type="project" value="InterPro"/>
</dbReference>
<dbReference type="InterPro" id="IPR050554">
    <property type="entry name" value="Met_Synthase/Corrinoid"/>
</dbReference>
<dbReference type="SUPFAM" id="SSF47644">
    <property type="entry name" value="Methionine synthase domain"/>
    <property type="match status" value="1"/>
</dbReference>
<evidence type="ECO:0000259" key="5">
    <source>
        <dbReference type="PROSITE" id="PS51337"/>
    </source>
</evidence>
<feature type="domain" description="B12-binding" evidence="4">
    <location>
        <begin position="88"/>
        <end position="217"/>
    </location>
</feature>
<dbReference type="Proteomes" id="UP000001661">
    <property type="component" value="Chromosome"/>
</dbReference>
<evidence type="ECO:0000256" key="3">
    <source>
        <dbReference type="ARBA" id="ARBA00023285"/>
    </source>
</evidence>
<dbReference type="NCBIfam" id="TIGR02370">
    <property type="entry name" value="pyl_corrinoid"/>
    <property type="match status" value="1"/>
</dbReference>
<dbReference type="GO" id="GO:0005829">
    <property type="term" value="C:cytosol"/>
    <property type="evidence" value="ECO:0007669"/>
    <property type="project" value="TreeGrafter"/>
</dbReference>
<dbReference type="SMART" id="SM01018">
    <property type="entry name" value="B12-binding_2"/>
    <property type="match status" value="1"/>
</dbReference>
<reference evidence="6 7" key="1">
    <citation type="journal article" date="2010" name="Stand. Genomic Sci.">
        <title>Complete genome sequence of Acetohalobium arabaticum type strain (Z-7288).</title>
        <authorList>
            <person name="Sikorski J."/>
            <person name="Lapidus A."/>
            <person name="Chertkov O."/>
            <person name="Lucas S."/>
            <person name="Copeland A."/>
            <person name="Glavina Del Rio T."/>
            <person name="Nolan M."/>
            <person name="Tice H."/>
            <person name="Cheng J.F."/>
            <person name="Han C."/>
            <person name="Brambilla E."/>
            <person name="Pitluck S."/>
            <person name="Liolios K."/>
            <person name="Ivanova N."/>
            <person name="Mavromatis K."/>
            <person name="Mikhailova N."/>
            <person name="Pati A."/>
            <person name="Bruce D."/>
            <person name="Detter C."/>
            <person name="Tapia R."/>
            <person name="Goodwin L."/>
            <person name="Chen A."/>
            <person name="Palaniappan K."/>
            <person name="Land M."/>
            <person name="Hauser L."/>
            <person name="Chang Y.J."/>
            <person name="Jeffries C.D."/>
            <person name="Rohde M."/>
            <person name="Goker M."/>
            <person name="Spring S."/>
            <person name="Woyke T."/>
            <person name="Bristow J."/>
            <person name="Eisen J.A."/>
            <person name="Markowitz V."/>
            <person name="Hugenholtz P."/>
            <person name="Kyrpides N.C."/>
            <person name="Klenk H.P."/>
        </authorList>
    </citation>
    <scope>NUCLEOTIDE SEQUENCE [LARGE SCALE GENOMIC DNA]</scope>
    <source>
        <strain evidence="7">ATCC 49924 / DSM 5501 / Z-7288</strain>
    </source>
</reference>
<dbReference type="InterPro" id="IPR036594">
    <property type="entry name" value="Meth_synthase_dom"/>
</dbReference>